<dbReference type="PANTHER" id="PTHR43581:SF4">
    <property type="entry name" value="ATP_GTP PHOSPHATASE"/>
    <property type="match status" value="1"/>
</dbReference>
<evidence type="ECO:0000259" key="1">
    <source>
        <dbReference type="Pfam" id="PF13175"/>
    </source>
</evidence>
<dbReference type="InterPro" id="IPR041685">
    <property type="entry name" value="AAA_GajA/Old/RecF-like"/>
</dbReference>
<dbReference type="KEGG" id="aman:B6F84_00230"/>
<dbReference type="PANTHER" id="PTHR43581">
    <property type="entry name" value="ATP/GTP PHOSPHATASE"/>
    <property type="match status" value="1"/>
</dbReference>
<dbReference type="InterPro" id="IPR051396">
    <property type="entry name" value="Bact_Antivir_Def_Nuclease"/>
</dbReference>
<dbReference type="Proteomes" id="UP000193404">
    <property type="component" value="Chromosome"/>
</dbReference>
<gene>
    <name evidence="2" type="ORF">B6F84_00230</name>
</gene>
<sequence length="444" mass="51346">MFTRSMEIGVYCSSTYSLINICDKVNFKLNSSNISSWLKEREKDKYLIFGVDVIPDVIFKTENVPLTSNLIFQFMQKGGKVIWIGDTPFQYIEKEGRRMEANAQPLPITLVNSVRTDNSLLGKLLDYKQGESLRPIAKNSQFLPITMAYGEKGDVVGYSSWIYKYGKGLFIRLYDSKVVDVNYLLSFPERFEKINNGIRIKNFRKFDDFFLKIPPFKIMLISGDNNSGKTTILESIALSNDEEKQKVMKYRRTKELLKENSIIEFLINKKYSVLDSSDKIGDTISSYLIYCNLIDDEIERIKGRVDEILSSGELGRISEEVSSQIDDVFYVYFDPNKELRIIFKDRRDVRISDLGQGYKSFIIFLMTYLINKPELLLIDGIEGFMIQPNLLKNFIKYLLEHEVRTIITTQSSEVIQYFSNISKELGKSGDIIYLHNLEVKNGVQ</sequence>
<dbReference type="Pfam" id="PF13175">
    <property type="entry name" value="AAA_15"/>
    <property type="match status" value="1"/>
</dbReference>
<dbReference type="Gene3D" id="3.40.50.300">
    <property type="entry name" value="P-loop containing nucleotide triphosphate hydrolases"/>
    <property type="match status" value="1"/>
</dbReference>
<evidence type="ECO:0000313" key="2">
    <source>
        <dbReference type="EMBL" id="ARM74606.1"/>
    </source>
</evidence>
<dbReference type="InterPro" id="IPR027417">
    <property type="entry name" value="P-loop_NTPase"/>
</dbReference>
<reference evidence="2 3" key="1">
    <citation type="submission" date="2017-03" db="EMBL/GenBank/DDBJ databases">
        <title>Sulfur activation and transportation mechanism of thermophilic Archaea Acidianus manzaensis YN-25.</title>
        <authorList>
            <person name="Ma Y."/>
            <person name="Yang Y."/>
            <person name="Xia J."/>
        </authorList>
    </citation>
    <scope>NUCLEOTIDE SEQUENCE [LARGE SCALE GENOMIC DNA]</scope>
    <source>
        <strain evidence="2 3">YN-25</strain>
    </source>
</reference>
<dbReference type="AlphaFoldDB" id="A0A1W6JWD9"/>
<accession>A0A1W6JWD9</accession>
<dbReference type="STRING" id="282676.B6F84_00230"/>
<evidence type="ECO:0000313" key="3">
    <source>
        <dbReference type="Proteomes" id="UP000193404"/>
    </source>
</evidence>
<proteinExistence type="predicted"/>
<dbReference type="EMBL" id="CP020477">
    <property type="protein sequence ID" value="ARM74606.1"/>
    <property type="molecule type" value="Genomic_DNA"/>
</dbReference>
<feature type="domain" description="Endonuclease GajA/Old nuclease/RecF-like AAA" evidence="1">
    <location>
        <begin position="198"/>
        <end position="277"/>
    </location>
</feature>
<organism evidence="2 3">
    <name type="scientific">Acidianus manzaensis</name>
    <dbReference type="NCBI Taxonomy" id="282676"/>
    <lineage>
        <taxon>Archaea</taxon>
        <taxon>Thermoproteota</taxon>
        <taxon>Thermoprotei</taxon>
        <taxon>Sulfolobales</taxon>
        <taxon>Sulfolobaceae</taxon>
        <taxon>Acidianus</taxon>
    </lineage>
</organism>
<dbReference type="SUPFAM" id="SSF52540">
    <property type="entry name" value="P-loop containing nucleoside triphosphate hydrolases"/>
    <property type="match status" value="1"/>
</dbReference>
<protein>
    <recommendedName>
        <fullName evidence="1">Endonuclease GajA/Old nuclease/RecF-like AAA domain-containing protein</fullName>
    </recommendedName>
</protein>
<name>A0A1W6JWD9_9CREN</name>
<keyword evidence="3" id="KW-1185">Reference proteome</keyword>